<proteinExistence type="predicted"/>
<dbReference type="EMBL" id="MN739201">
    <property type="protein sequence ID" value="QHS93236.1"/>
    <property type="molecule type" value="Genomic_DNA"/>
</dbReference>
<sequence length="59" mass="6361">MLQNALNVGDIFIKPLVLIVAFFDFRGQRALVVVQLANGFLDLATSPRNVPPPPVATKG</sequence>
<evidence type="ECO:0000313" key="1">
    <source>
        <dbReference type="EMBL" id="QHS93236.1"/>
    </source>
</evidence>
<reference evidence="1" key="1">
    <citation type="journal article" date="2020" name="Nature">
        <title>Giant virus diversity and host interactions through global metagenomics.</title>
        <authorList>
            <person name="Schulz F."/>
            <person name="Roux S."/>
            <person name="Paez-Espino D."/>
            <person name="Jungbluth S."/>
            <person name="Walsh D.A."/>
            <person name="Denef V.J."/>
            <person name="McMahon K.D."/>
            <person name="Konstantinidis K.T."/>
            <person name="Eloe-Fadrosh E.A."/>
            <person name="Kyrpides N.C."/>
            <person name="Woyke T."/>
        </authorList>
    </citation>
    <scope>NUCLEOTIDE SEQUENCE</scope>
    <source>
        <strain evidence="1">GVMAG-M-3300017989-17</strain>
    </source>
</reference>
<accession>A0A6C0BM19</accession>
<dbReference type="AlphaFoldDB" id="A0A6C0BM19"/>
<protein>
    <submittedName>
        <fullName evidence="1">Uncharacterized protein</fullName>
    </submittedName>
</protein>
<organism evidence="1">
    <name type="scientific">viral metagenome</name>
    <dbReference type="NCBI Taxonomy" id="1070528"/>
    <lineage>
        <taxon>unclassified sequences</taxon>
        <taxon>metagenomes</taxon>
        <taxon>organismal metagenomes</taxon>
    </lineage>
</organism>
<name>A0A6C0BM19_9ZZZZ</name>